<dbReference type="SUPFAM" id="SSF50998">
    <property type="entry name" value="Quinoprotein alcohol dehydrogenase-like"/>
    <property type="match status" value="1"/>
</dbReference>
<dbReference type="HOGENOM" id="CLU_245837_0_0_1"/>
<dbReference type="RefSeq" id="XP_001417100.1">
    <property type="nucleotide sequence ID" value="XM_001417063.1"/>
</dbReference>
<organism evidence="3 4">
    <name type="scientific">Ostreococcus lucimarinus (strain CCE9901)</name>
    <dbReference type="NCBI Taxonomy" id="436017"/>
    <lineage>
        <taxon>Eukaryota</taxon>
        <taxon>Viridiplantae</taxon>
        <taxon>Chlorophyta</taxon>
        <taxon>Mamiellophyceae</taxon>
        <taxon>Mamiellales</taxon>
        <taxon>Bathycoccaceae</taxon>
        <taxon>Ostreococcus</taxon>
    </lineage>
</organism>
<feature type="compositionally biased region" description="Basic residues" evidence="1">
    <location>
        <begin position="1407"/>
        <end position="1416"/>
    </location>
</feature>
<gene>
    <name evidence="3" type="ORF">OSTLU_14831</name>
</gene>
<dbReference type="EMBL" id="CP000583">
    <property type="protein sequence ID" value="ABO95393.1"/>
    <property type="molecule type" value="Genomic_DNA"/>
</dbReference>
<evidence type="ECO:0000313" key="3">
    <source>
        <dbReference type="EMBL" id="ABO95393.1"/>
    </source>
</evidence>
<feature type="region of interest" description="Disordered" evidence="1">
    <location>
        <begin position="1465"/>
        <end position="1563"/>
    </location>
</feature>
<dbReference type="OrthoDB" id="19944at2759"/>
<feature type="compositionally biased region" description="Basic and acidic residues" evidence="1">
    <location>
        <begin position="1313"/>
        <end position="1346"/>
    </location>
</feature>
<feature type="compositionally biased region" description="Basic and acidic residues" evidence="1">
    <location>
        <begin position="1465"/>
        <end position="1481"/>
    </location>
</feature>
<dbReference type="GO" id="GO:0005096">
    <property type="term" value="F:GTPase activator activity"/>
    <property type="evidence" value="ECO:0007669"/>
    <property type="project" value="TreeGrafter"/>
</dbReference>
<evidence type="ECO:0000259" key="2">
    <source>
        <dbReference type="Pfam" id="PF09073"/>
    </source>
</evidence>
<dbReference type="Gene3D" id="2.130.10.10">
    <property type="entry name" value="YVTN repeat-like/Quinoprotein amine dehydrogenase"/>
    <property type="match status" value="2"/>
</dbReference>
<dbReference type="GO" id="GO:0045159">
    <property type="term" value="F:myosin II binding"/>
    <property type="evidence" value="ECO:0007669"/>
    <property type="project" value="TreeGrafter"/>
</dbReference>
<dbReference type="KEGG" id="olu:OSTLU_14831"/>
<dbReference type="GO" id="GO:0019905">
    <property type="term" value="F:syntaxin binding"/>
    <property type="evidence" value="ECO:0007669"/>
    <property type="project" value="TreeGrafter"/>
</dbReference>
<dbReference type="InterPro" id="IPR015943">
    <property type="entry name" value="WD40/YVTN_repeat-like_dom_sf"/>
</dbReference>
<dbReference type="GO" id="GO:0006887">
    <property type="term" value="P:exocytosis"/>
    <property type="evidence" value="ECO:0007669"/>
    <property type="project" value="TreeGrafter"/>
</dbReference>
<reference evidence="3 4" key="1">
    <citation type="journal article" date="2007" name="Proc. Natl. Acad. Sci. U.S.A.">
        <title>The tiny eukaryote Ostreococcus provides genomic insights into the paradox of plankton speciation.</title>
        <authorList>
            <person name="Palenik B."/>
            <person name="Grimwood J."/>
            <person name="Aerts A."/>
            <person name="Rouze P."/>
            <person name="Salamov A."/>
            <person name="Putnam N."/>
            <person name="Dupont C."/>
            <person name="Jorgensen R."/>
            <person name="Derelle E."/>
            <person name="Rombauts S."/>
            <person name="Zhou K."/>
            <person name="Otillar R."/>
            <person name="Merchant S.S."/>
            <person name="Podell S."/>
            <person name="Gaasterland T."/>
            <person name="Napoli C."/>
            <person name="Gendler K."/>
            <person name="Manuell A."/>
            <person name="Tai V."/>
            <person name="Vallon O."/>
            <person name="Piganeau G."/>
            <person name="Jancek S."/>
            <person name="Heijde M."/>
            <person name="Jabbari K."/>
            <person name="Bowler C."/>
            <person name="Lohr M."/>
            <person name="Robbens S."/>
            <person name="Werner G."/>
            <person name="Dubchak I."/>
            <person name="Pazour G.J."/>
            <person name="Ren Q."/>
            <person name="Paulsen I."/>
            <person name="Delwiche C."/>
            <person name="Schmutz J."/>
            <person name="Rokhsar D."/>
            <person name="Van de Peer Y."/>
            <person name="Moreau H."/>
            <person name="Grigoriev I.V."/>
        </authorList>
    </citation>
    <scope>NUCLEOTIDE SEQUENCE [LARGE SCALE GENOMIC DNA]</scope>
    <source>
        <strain evidence="3 4">CCE9901</strain>
    </source>
</reference>
<dbReference type="OMA" id="ICLRATR"/>
<dbReference type="GO" id="GO:0005886">
    <property type="term" value="C:plasma membrane"/>
    <property type="evidence" value="ECO:0007669"/>
    <property type="project" value="TreeGrafter"/>
</dbReference>
<dbReference type="Gramene" id="ABO95393">
    <property type="protein sequence ID" value="ABO95393"/>
    <property type="gene ID" value="OSTLU_14831"/>
</dbReference>
<evidence type="ECO:0000256" key="1">
    <source>
        <dbReference type="SAM" id="MobiDB-lite"/>
    </source>
</evidence>
<dbReference type="InterPro" id="IPR015158">
    <property type="entry name" value="Bud22_dom"/>
</dbReference>
<evidence type="ECO:0000313" key="4">
    <source>
        <dbReference type="Proteomes" id="UP000001568"/>
    </source>
</evidence>
<feature type="region of interest" description="Disordered" evidence="1">
    <location>
        <begin position="964"/>
        <end position="997"/>
    </location>
</feature>
<dbReference type="Pfam" id="PF09073">
    <property type="entry name" value="BUD22"/>
    <property type="match status" value="1"/>
</dbReference>
<dbReference type="Proteomes" id="UP000001568">
    <property type="component" value="Chromosome 3"/>
</dbReference>
<dbReference type="PANTHER" id="PTHR10241:SF25">
    <property type="entry name" value="TOMOSYN, ISOFORM C"/>
    <property type="match status" value="1"/>
</dbReference>
<dbReference type="STRING" id="436017.A4RV96"/>
<dbReference type="InterPro" id="IPR011047">
    <property type="entry name" value="Quinoprotein_ADH-like_sf"/>
</dbReference>
<dbReference type="GO" id="GO:0006893">
    <property type="term" value="P:Golgi to plasma membrane transport"/>
    <property type="evidence" value="ECO:0007669"/>
    <property type="project" value="TreeGrafter"/>
</dbReference>
<dbReference type="GeneID" id="5000812"/>
<protein>
    <recommendedName>
        <fullName evidence="2">Bud22 domain-containing protein</fullName>
    </recommendedName>
</protein>
<accession>A4RV96</accession>
<feature type="compositionally biased region" description="Basic and acidic residues" evidence="1">
    <location>
        <begin position="1364"/>
        <end position="1379"/>
    </location>
</feature>
<sequence>MLRRAKRAVKDARVTAKARATVETRDEAYARVPLRIDLDGARASDDDEDARDEDARASPRLVAHYGFDATTSAVSYARDQHALFAASEHGVKAFGARGTECLFASASGGSSEAVRGEYVAPSRVYRCGRDGDVEVWDGRERRSLASENLDAGDDEPSCASEAMRGTNFFVTGTVRGDVCVHALGVNARGETTVARRRGYRVSASRALSRVLPTRNAVAAVRARPGRDERAMMLIAWSDGALALWHLHEQRSVAVTSPRGDAVDETEATDASLTCAEWLDAECVVAGYSDGRVRVWKVRAGTVMTEEIVEKQCIVPHVLINPSYKGALTPIRALKTYVSEDDDAARDVATWFACVGGEPIACPDPVICLRATRCDGEFRIESAGAIALPWFGPVLDATLVPYRDTVESICVLSEGSQLHLHDVRYGVSSDDIARPQEVMVMRPTLSKTCAPSICATSRDVARAFEQNAKRVAVPENEVDASFAWKGSKWPISGGCDVVDDTTSPSSALRARIVVGAFGRDGSGVKIYIDRDGRLMSGGAIAPNGDSITRLHVDAGGALLIVGRVSGNLEIYALREYPADGAEATSRVRTHARNLNKSDAENVDEERAFFAGESRDFVDTDSAAACMTSVYTLIGRFSSAGKAISCVRTNAAATLLAVGDVAGCVSLLNLQRGTKMWTVSLPTSAEGKPSAVADFDFGLPLPDAPDECVLAVLESNCSVRFHALSTGSQIGKTMTPKSAAEDVALAISLLRLDGTASDIIPPAPVAKSWFTPPTSFAYQFLASEWTVDDASASDDEDKVLSTDEEDRVDSDDVIKGNPKLTAIVVTVAKDSMRVYHAVGCSRGERFTLRKEHLDEPLIGAFAVRDDGSENECAFGHGRKRSHIVALTEFGRMVAYASPSLQMRGVFGPVPALSNANATCCSRGGAVVVVADDGLSIARLEAFGDSFPAQGCIIDLEVESAAEAARAARHAMEEDDPELAQQTKSPRREVSSASTTPMKTKALTMSEALRHRAKAAFEKLEEKFAQSPRDSSSSPATRKMYTTTDLAVLFADARIEDPAPVERTTESAERDELFATSSSTPAIAPVRRSASSVRAKCDFRIFSSSATPSGVTSTRAPFMPPAGNWPKWAKKRHARDFTARDTVLEELRKKTHHGASLLRRALKKAKTFDEAKLRRRLKAPEDADKLKRALHATRNVDIDVLARQCASACAQRVEESLELAFREVAADGDANAVRATHAVDLGDGFDSQDVLRAICDDAASAKASESEGKEVVGENEYVSAARRLLRAQATRAETDALKERLLAIAGRMNRAVVGKQKREEWTREKQERRQKRELAIVKAEEKAKRRAAGEEVSSSEEEEVVHAKPTSRRDADNEDSASKSDSEFESDVGEDGYASLSEDTLAELYAAKAAAKKSKKQAKSAKDGDDVEDVDLGPKKKKVKKRMGQRKRRQIAEAKFGSNAAHIIAEREKAAAERRAKEEEERNMHPSWKAKRKQAPIIIAGAKGKKVKFGDDDGAKKTPIVSKKQQYAPKVPEGPLHPSWAAKLKADQQAWGGGGVKPEGKKVVFD</sequence>
<dbReference type="PANTHER" id="PTHR10241">
    <property type="entry name" value="LETHAL 2 GIANT LARVAE PROTEIN"/>
    <property type="match status" value="1"/>
</dbReference>
<proteinExistence type="predicted"/>
<feature type="domain" description="Bud22" evidence="2">
    <location>
        <begin position="1149"/>
        <end position="1563"/>
    </location>
</feature>
<name>A4RV96_OSTLU</name>
<feature type="compositionally biased region" description="Basic residues" evidence="1">
    <location>
        <begin position="1432"/>
        <end position="1446"/>
    </location>
</feature>
<feature type="region of interest" description="Disordered" evidence="1">
    <location>
        <begin position="1406"/>
        <end position="1452"/>
    </location>
</feature>
<dbReference type="GO" id="GO:0005737">
    <property type="term" value="C:cytoplasm"/>
    <property type="evidence" value="ECO:0007669"/>
    <property type="project" value="TreeGrafter"/>
</dbReference>
<keyword evidence="4" id="KW-1185">Reference proteome</keyword>
<feature type="region of interest" description="Disordered" evidence="1">
    <location>
        <begin position="1311"/>
        <end position="1389"/>
    </location>
</feature>